<accession>A0ABU7TDN5</accession>
<evidence type="ECO:0000313" key="2">
    <source>
        <dbReference type="Proteomes" id="UP001349262"/>
    </source>
</evidence>
<proteinExistence type="predicted"/>
<comment type="caution">
    <text evidence="1">The sequence shown here is derived from an EMBL/GenBank/DDBJ whole genome shotgun (WGS) entry which is preliminary data.</text>
</comment>
<reference evidence="1 2" key="1">
    <citation type="journal article" date="2012" name="Genet. Mol. Biol.">
        <title>Analysis of 16S rRNA and mxaF genes revealing insights into Methylobacterium niche-specific plant association.</title>
        <authorList>
            <person name="Dourado M.N."/>
            <person name="Andreote F.D."/>
            <person name="Dini-Andreote F."/>
            <person name="Conti R."/>
            <person name="Araujo J.M."/>
            <person name="Araujo W.L."/>
        </authorList>
    </citation>
    <scope>NUCLEOTIDE SEQUENCE [LARGE SCALE GENOMIC DNA]</scope>
    <source>
        <strain evidence="1 2">SR1.6/4</strain>
    </source>
</reference>
<dbReference type="EMBL" id="MLBY01000005">
    <property type="protein sequence ID" value="MEE7458750.1"/>
    <property type="molecule type" value="Genomic_DNA"/>
</dbReference>
<gene>
    <name evidence="1" type="ORF">MRSR164_18800</name>
</gene>
<dbReference type="Proteomes" id="UP001349262">
    <property type="component" value="Unassembled WGS sequence"/>
</dbReference>
<name>A0ABU7TDN5_9HYPH</name>
<keyword evidence="2" id="KW-1185">Reference proteome</keyword>
<evidence type="ECO:0000313" key="1">
    <source>
        <dbReference type="EMBL" id="MEE7458750.1"/>
    </source>
</evidence>
<sequence length="64" mass="7600">MQYIHQDKFWRRWRLRILSLREPLMDDDGVALAAILHRWERENVAGTTAEANWEPVPLPREGMG</sequence>
<organism evidence="1 2">
    <name type="scientific">Methylobacterium radiotolerans</name>
    <dbReference type="NCBI Taxonomy" id="31998"/>
    <lineage>
        <taxon>Bacteria</taxon>
        <taxon>Pseudomonadati</taxon>
        <taxon>Pseudomonadota</taxon>
        <taxon>Alphaproteobacteria</taxon>
        <taxon>Hyphomicrobiales</taxon>
        <taxon>Methylobacteriaceae</taxon>
        <taxon>Methylobacterium</taxon>
    </lineage>
</organism>
<protein>
    <submittedName>
        <fullName evidence="1">Uncharacterized protein</fullName>
    </submittedName>
</protein>